<dbReference type="InterPro" id="IPR011050">
    <property type="entry name" value="Pectin_lyase_fold/virulence"/>
</dbReference>
<evidence type="ECO:0000313" key="11">
    <source>
        <dbReference type="Proteomes" id="UP001497512"/>
    </source>
</evidence>
<evidence type="ECO:0000256" key="1">
    <source>
        <dbReference type="ARBA" id="ARBA00004191"/>
    </source>
</evidence>
<keyword evidence="6 9" id="KW-0326">Glycosidase</keyword>
<evidence type="ECO:0000256" key="5">
    <source>
        <dbReference type="ARBA" id="ARBA00022801"/>
    </source>
</evidence>
<dbReference type="EMBL" id="OZ019895">
    <property type="protein sequence ID" value="CAK9220068.1"/>
    <property type="molecule type" value="Genomic_DNA"/>
</dbReference>
<gene>
    <name evidence="10" type="ORF">CSSPTR1EN2_LOCUS15137</name>
</gene>
<organism evidence="10 11">
    <name type="scientific">Sphagnum troendelagicum</name>
    <dbReference type="NCBI Taxonomy" id="128251"/>
    <lineage>
        <taxon>Eukaryota</taxon>
        <taxon>Viridiplantae</taxon>
        <taxon>Streptophyta</taxon>
        <taxon>Embryophyta</taxon>
        <taxon>Bryophyta</taxon>
        <taxon>Sphagnophytina</taxon>
        <taxon>Sphagnopsida</taxon>
        <taxon>Sphagnales</taxon>
        <taxon>Sphagnaceae</taxon>
        <taxon>Sphagnum</taxon>
    </lineage>
</organism>
<reference evidence="10" key="1">
    <citation type="submission" date="2024-02" db="EMBL/GenBank/DDBJ databases">
        <authorList>
            <consortium name="ELIXIR-Norway"/>
            <consortium name="Elixir Norway"/>
        </authorList>
    </citation>
    <scope>NUCLEOTIDE SEQUENCE</scope>
</reference>
<dbReference type="PROSITE" id="PS00502">
    <property type="entry name" value="POLYGALACTURONASE"/>
    <property type="match status" value="1"/>
</dbReference>
<dbReference type="Gene3D" id="2.160.20.10">
    <property type="entry name" value="Single-stranded right-handed beta-helix, Pectin lyase-like"/>
    <property type="match status" value="1"/>
</dbReference>
<proteinExistence type="inferred from homology"/>
<dbReference type="InterPro" id="IPR012334">
    <property type="entry name" value="Pectin_lyas_fold"/>
</dbReference>
<evidence type="ECO:0000313" key="10">
    <source>
        <dbReference type="EMBL" id="CAK9220068.1"/>
    </source>
</evidence>
<comment type="similarity">
    <text evidence="2 9">Belongs to the glycosyl hydrolase 28 family.</text>
</comment>
<dbReference type="SUPFAM" id="SSF51126">
    <property type="entry name" value="Pectin lyase-like"/>
    <property type="match status" value="1"/>
</dbReference>
<dbReference type="Pfam" id="PF00295">
    <property type="entry name" value="Glyco_hydro_28"/>
    <property type="match status" value="1"/>
</dbReference>
<keyword evidence="11" id="KW-1185">Reference proteome</keyword>
<sequence>MDMGAPCQTVDKKLEIFKSIIRTAFNYKVDASSTEWLGLRFYFTVILFSIAVTRCQGSQSSQFPVIAMSKARWDHGFLLDPAVTGKDWSPPSAHPLGHRVLFNVMAEGAKGDGKTDDTEAFHQAWTKACKTHSAVVYVPPGTKLFVKPLKFSGPCASKLVLKVDGTILSLDEPDSWRKTKIWLEFEGLQNFSMLGRGDINGRGERWWAQACRPTMKAIVFQNCKNIRVSNLRIRDSQKFHLAFINCIGVRATGLHITAPASSPNTDGIHIASSHNVSILNCRIQTGDDCISIQTGSSMLLIQDIKCGPGHGISIGSLGKDQKASVWGVIVNRVYFDHTTNGFRIKTWQGGSGHAHGMKFMNAKMNSVSKPIAIDQYYCDSPNGCANETSAVEISEIIFANITGTSATNMAVDIQCSDHVPCTNIVLNNLSLRSLSDHKKAAKFSCWEVYGFVLGVNNPMSCALRPKFHANKPSPHFSPVPEPPYQ</sequence>
<evidence type="ECO:0000256" key="2">
    <source>
        <dbReference type="ARBA" id="ARBA00008834"/>
    </source>
</evidence>
<evidence type="ECO:0000256" key="9">
    <source>
        <dbReference type="RuleBase" id="RU361169"/>
    </source>
</evidence>
<dbReference type="SMART" id="SM00710">
    <property type="entry name" value="PbH1"/>
    <property type="match status" value="3"/>
</dbReference>
<evidence type="ECO:0000256" key="7">
    <source>
        <dbReference type="ARBA" id="ARBA00023316"/>
    </source>
</evidence>
<accession>A0ABP0UJA0</accession>
<keyword evidence="3" id="KW-0134">Cell wall</keyword>
<dbReference type="InterPro" id="IPR000743">
    <property type="entry name" value="Glyco_hydro_28"/>
</dbReference>
<dbReference type="PANTHER" id="PTHR31375">
    <property type="match status" value="1"/>
</dbReference>
<dbReference type="Proteomes" id="UP001497512">
    <property type="component" value="Chromosome 3"/>
</dbReference>
<keyword evidence="4" id="KW-0964">Secreted</keyword>
<comment type="subcellular location">
    <subcellularLocation>
        <location evidence="1">Secreted</location>
        <location evidence="1">Cell wall</location>
    </subcellularLocation>
</comment>
<feature type="active site" evidence="8">
    <location>
        <position position="310"/>
    </location>
</feature>
<evidence type="ECO:0000256" key="4">
    <source>
        <dbReference type="ARBA" id="ARBA00022525"/>
    </source>
</evidence>
<evidence type="ECO:0000256" key="6">
    <source>
        <dbReference type="ARBA" id="ARBA00023295"/>
    </source>
</evidence>
<keyword evidence="5 9" id="KW-0378">Hydrolase</keyword>
<name>A0ABP0UJA0_9BRYO</name>
<keyword evidence="7" id="KW-0961">Cell wall biogenesis/degradation</keyword>
<evidence type="ECO:0000256" key="3">
    <source>
        <dbReference type="ARBA" id="ARBA00022512"/>
    </source>
</evidence>
<protein>
    <recommendedName>
        <fullName evidence="12">Polygalacturonase</fullName>
    </recommendedName>
</protein>
<dbReference type="InterPro" id="IPR006626">
    <property type="entry name" value="PbH1"/>
</dbReference>
<evidence type="ECO:0000256" key="8">
    <source>
        <dbReference type="PROSITE-ProRule" id="PRU10052"/>
    </source>
</evidence>
<evidence type="ECO:0008006" key="12">
    <source>
        <dbReference type="Google" id="ProtNLM"/>
    </source>
</evidence>